<dbReference type="EMBL" id="LFJC01000003">
    <property type="protein sequence ID" value="PIT01854.1"/>
    <property type="molecule type" value="Genomic_DNA"/>
</dbReference>
<proteinExistence type="predicted"/>
<gene>
    <name evidence="1" type="ORF">TSA1_14520</name>
</gene>
<dbReference type="Proteomes" id="UP000228930">
    <property type="component" value="Unassembled WGS sequence"/>
</dbReference>
<comment type="caution">
    <text evidence="1">The sequence shown here is derived from an EMBL/GenBank/DDBJ whole genome shotgun (WGS) entry which is preliminary data.</text>
</comment>
<dbReference type="RefSeq" id="WP_100177036.1">
    <property type="nucleotide sequence ID" value="NZ_LFJC01000003.1"/>
</dbReference>
<evidence type="ECO:0000313" key="1">
    <source>
        <dbReference type="EMBL" id="PIT01854.1"/>
    </source>
</evidence>
<organism evidence="1 2">
    <name type="scientific">Bradyrhizobium nitroreducens</name>
    <dbReference type="NCBI Taxonomy" id="709803"/>
    <lineage>
        <taxon>Bacteria</taxon>
        <taxon>Pseudomonadati</taxon>
        <taxon>Pseudomonadota</taxon>
        <taxon>Alphaproteobacteria</taxon>
        <taxon>Hyphomicrobiales</taxon>
        <taxon>Nitrobacteraceae</taxon>
        <taxon>Bradyrhizobium</taxon>
    </lineage>
</organism>
<evidence type="ECO:0000313" key="2">
    <source>
        <dbReference type="Proteomes" id="UP000228930"/>
    </source>
</evidence>
<accession>A0A2M6UB57</accession>
<dbReference type="AlphaFoldDB" id="A0A2M6UB57"/>
<keyword evidence="2" id="KW-1185">Reference proteome</keyword>
<protein>
    <submittedName>
        <fullName evidence="1">Uncharacterized protein</fullName>
    </submittedName>
</protein>
<name>A0A2M6UB57_9BRAD</name>
<reference evidence="1 2" key="1">
    <citation type="submission" date="2015-06" db="EMBL/GenBank/DDBJ databases">
        <title>Comparative genome analysis of nirS-carrying Bradyrhizobium sp. strains.</title>
        <authorList>
            <person name="Ishii S."/>
            <person name="Jang J."/>
            <person name="Nishizawa T."/>
            <person name="Senoo K."/>
        </authorList>
    </citation>
    <scope>NUCLEOTIDE SEQUENCE [LARGE SCALE GENOMIC DNA]</scope>
    <source>
        <strain evidence="1 2">TSA1</strain>
    </source>
</reference>
<sequence>MRRRSEPHTFEQRLEAQKLRLEHELSGLPDGRQRDGVLARIDQLQTAAEMYGFLMLREEAAASR</sequence>